<evidence type="ECO:0008006" key="3">
    <source>
        <dbReference type="Google" id="ProtNLM"/>
    </source>
</evidence>
<protein>
    <recommendedName>
        <fullName evidence="3">DUF86 domain-containing protein</fullName>
    </recommendedName>
</protein>
<proteinExistence type="predicted"/>
<evidence type="ECO:0000313" key="2">
    <source>
        <dbReference type="Proteomes" id="UP000298468"/>
    </source>
</evidence>
<dbReference type="AlphaFoldDB" id="A0A4R9BY24"/>
<evidence type="ECO:0000313" key="1">
    <source>
        <dbReference type="EMBL" id="TFD94003.1"/>
    </source>
</evidence>
<name>A0A4R9BY24_9MICO</name>
<accession>A0A4R9BY24</accession>
<gene>
    <name evidence="1" type="ORF">E3T61_03115</name>
</gene>
<dbReference type="EMBL" id="SOHM01000007">
    <property type="protein sequence ID" value="TFD94003.1"/>
    <property type="molecule type" value="Genomic_DNA"/>
</dbReference>
<organism evidence="1 2">
    <name type="scientific">Cryobacterium lactosi</name>
    <dbReference type="NCBI Taxonomy" id="1259202"/>
    <lineage>
        <taxon>Bacteria</taxon>
        <taxon>Bacillati</taxon>
        <taxon>Actinomycetota</taxon>
        <taxon>Actinomycetes</taxon>
        <taxon>Micrococcales</taxon>
        <taxon>Microbacteriaceae</taxon>
        <taxon>Cryobacterium</taxon>
    </lineage>
</organism>
<sequence>MDRITVNWLRHEHMDGYEEQLAAIYGQFGVHEAYPILKAKVLAAIAETLPELRQACQAADQSRN</sequence>
<reference evidence="1 2" key="1">
    <citation type="submission" date="2019-03" db="EMBL/GenBank/DDBJ databases">
        <title>Genomics of glacier-inhabiting Cryobacterium strains.</title>
        <authorList>
            <person name="Liu Q."/>
            <person name="Xin Y.-H."/>
        </authorList>
    </citation>
    <scope>NUCLEOTIDE SEQUENCE [LARGE SCALE GENOMIC DNA]</scope>
    <source>
        <strain evidence="1 2">Sr59</strain>
    </source>
</reference>
<comment type="caution">
    <text evidence="1">The sequence shown here is derived from an EMBL/GenBank/DDBJ whole genome shotgun (WGS) entry which is preliminary data.</text>
</comment>
<dbReference type="RefSeq" id="WP_134639433.1">
    <property type="nucleotide sequence ID" value="NZ_SOHM01000007.1"/>
</dbReference>
<dbReference type="Proteomes" id="UP000298468">
    <property type="component" value="Unassembled WGS sequence"/>
</dbReference>
<keyword evidence="2" id="KW-1185">Reference proteome</keyword>